<dbReference type="RefSeq" id="WP_244022462.1">
    <property type="nucleotide sequence ID" value="NZ_JALHLF010000073.1"/>
</dbReference>
<evidence type="ECO:0000313" key="3">
    <source>
        <dbReference type="Proteomes" id="UP001162881"/>
    </source>
</evidence>
<organism evidence="2 3">
    <name type="scientific">Novosphingobium organovorum</name>
    <dbReference type="NCBI Taxonomy" id="2930092"/>
    <lineage>
        <taxon>Bacteria</taxon>
        <taxon>Pseudomonadati</taxon>
        <taxon>Pseudomonadota</taxon>
        <taxon>Alphaproteobacteria</taxon>
        <taxon>Sphingomonadales</taxon>
        <taxon>Sphingomonadaceae</taxon>
        <taxon>Novosphingobium</taxon>
    </lineage>
</organism>
<name>A0ABT0BG65_9SPHN</name>
<evidence type="ECO:0008006" key="4">
    <source>
        <dbReference type="Google" id="ProtNLM"/>
    </source>
</evidence>
<evidence type="ECO:0000256" key="1">
    <source>
        <dbReference type="SAM" id="MobiDB-lite"/>
    </source>
</evidence>
<protein>
    <recommendedName>
        <fullName evidence="4">PilZ domain-containing protein</fullName>
    </recommendedName>
</protein>
<evidence type="ECO:0000313" key="2">
    <source>
        <dbReference type="EMBL" id="MCJ2184037.1"/>
    </source>
</evidence>
<gene>
    <name evidence="2" type="ORF">MTR62_15230</name>
</gene>
<sequence length="145" mass="15714">MASFQRHFGDDAQPLPPPVSEARPGVTRAPRQRTLMRAVMTLPGMAGEPVMVRNVSERGMGLASKALVPREGEIIDLAILGSSGLEGCVRWVRGNEFGVELSRPLDLRGMGLANQRRNGDMAGTLGGQVETRLCRTKTNRPLYAC</sequence>
<reference evidence="2" key="1">
    <citation type="submission" date="2022-03" db="EMBL/GenBank/DDBJ databases">
        <title>Identification of a novel bacterium isolated from mangrove sediments.</title>
        <authorList>
            <person name="Pan X."/>
        </authorList>
    </citation>
    <scope>NUCLEOTIDE SEQUENCE</scope>
    <source>
        <strain evidence="2">B1949</strain>
    </source>
</reference>
<comment type="caution">
    <text evidence="2">The sequence shown here is derived from an EMBL/GenBank/DDBJ whole genome shotgun (WGS) entry which is preliminary data.</text>
</comment>
<accession>A0ABT0BG65</accession>
<dbReference type="EMBL" id="JALHLF010000073">
    <property type="protein sequence ID" value="MCJ2184037.1"/>
    <property type="molecule type" value="Genomic_DNA"/>
</dbReference>
<keyword evidence="3" id="KW-1185">Reference proteome</keyword>
<feature type="region of interest" description="Disordered" evidence="1">
    <location>
        <begin position="1"/>
        <end position="29"/>
    </location>
</feature>
<dbReference type="Proteomes" id="UP001162881">
    <property type="component" value="Unassembled WGS sequence"/>
</dbReference>
<proteinExistence type="predicted"/>